<sequence>MSQLSSPSSSFALRPTRLGLVFLGLILITLVGCINYALSLGYAVTFLLGGIWVVTAAQANRAGRAVSATLDPPPEAVAGAEAAFTGRVTSAGPAFPVIVRVRAEGQTVTAALQVPTGGSVTLPLPVSARVRGPLHLAGAEVAALDPLGLWEARRSLPAPEALTVFPASEVDAPPPLPRTVSGAGEGLRRTRGDEDFSGLRAYVPGDSPRQVSWRHAARTGQLLTRETDAPAGTVLALDWADTADLREYEARVSRLAAWVGAARRLGTPFALILPGVTLSAAAGEGQARAALAALALQPPLPAPPAPEKKSRPTQPLSAGPLRFTLFALAVALGPAALRQPIWVTLIVAALLGYTAVRTLRRLPAIPTLLLGLLAGVGIVGLNAGYGTLVGRDAGTAFLVLLVALKAAETRAVRDARLLALLGLFVTLTHFFFSQGPLAAAHAVLSVLLLLAALGVWTGGGEAGHPLRTSARLALQAAPLAALLFVLFPRPNGPLWQLPIQDRAQTGLADQVTAGDYANLAQNSSVAFRADFTGRLPKPNERYWRGPVYEGYDGVRWTQVRVGSPSPTADPFGPSLSYTLTLEPSGKPWLLALDLPTAVPPNAFVTNAFQAVTSRPATSRTRYNLQSRAARLGVQENTQRLQFDIQLPRGESPRALALAQAWRSLQPAARVEAGLRLLRAGNFRYTLSPPALPERNRIDAFLFGTRQGFCEHFASAFTFLMRAAGLPARMVGGYLGGEVNPDGGYLIVRQQDAHTWTEVWLPGQGWVRVDPTAEVAPARVNAGLGTALTQPRAAAPPPTTPLRRAALRFDALQTRWNTWVAGYDGSQQRALLTRAGIGQVGGTTYLTVAAVLLALALLPAFALARLRPRPADPASRALDDLTRRLRLPREPGETPSTYAARAALHAPEQAEAVLEAVRVYHEARYAEDGDGKALRELQGVVRRIRPKAKG</sequence>
<dbReference type="InterPro" id="IPR002931">
    <property type="entry name" value="Transglutaminase-like"/>
</dbReference>
<dbReference type="STRING" id="695939.SAMN00790413_02712"/>
<dbReference type="Proteomes" id="UP000192582">
    <property type="component" value="Unassembled WGS sequence"/>
</dbReference>
<evidence type="ECO:0000313" key="5">
    <source>
        <dbReference type="Proteomes" id="UP000192582"/>
    </source>
</evidence>
<dbReference type="InterPro" id="IPR052901">
    <property type="entry name" value="Bact_TGase-like"/>
</dbReference>
<dbReference type="EMBL" id="FWWU01000009">
    <property type="protein sequence ID" value="SMB95137.1"/>
    <property type="molecule type" value="Genomic_DNA"/>
</dbReference>
<keyword evidence="5" id="KW-1185">Reference proteome</keyword>
<dbReference type="RefSeq" id="WP_084049914.1">
    <property type="nucleotide sequence ID" value="NZ_FWWU01000009.1"/>
</dbReference>
<proteinExistence type="predicted"/>
<dbReference type="InterPro" id="IPR025403">
    <property type="entry name" value="TgpA-like_C"/>
</dbReference>
<dbReference type="AlphaFoldDB" id="A0A1W1VP57"/>
<dbReference type="PANTHER" id="PTHR42736">
    <property type="entry name" value="PROTEIN-GLUTAMINE GAMMA-GLUTAMYLTRANSFERASE"/>
    <property type="match status" value="1"/>
</dbReference>
<organism evidence="4 5">
    <name type="scientific">Deinococcus hopiensis KR-140</name>
    <dbReference type="NCBI Taxonomy" id="695939"/>
    <lineage>
        <taxon>Bacteria</taxon>
        <taxon>Thermotogati</taxon>
        <taxon>Deinococcota</taxon>
        <taxon>Deinococci</taxon>
        <taxon>Deinococcales</taxon>
        <taxon>Deinococcaceae</taxon>
        <taxon>Deinococcus</taxon>
    </lineage>
</organism>
<dbReference type="SUPFAM" id="SSF54001">
    <property type="entry name" value="Cysteine proteinases"/>
    <property type="match status" value="1"/>
</dbReference>
<accession>A0A1W1VP57</accession>
<feature type="transmembrane region" description="Helical" evidence="2">
    <location>
        <begin position="415"/>
        <end position="432"/>
    </location>
</feature>
<keyword evidence="2" id="KW-0812">Transmembrane</keyword>
<keyword evidence="2" id="KW-1133">Transmembrane helix</keyword>
<dbReference type="Pfam" id="PF01841">
    <property type="entry name" value="Transglut_core"/>
    <property type="match status" value="1"/>
</dbReference>
<dbReference type="PANTHER" id="PTHR42736:SF1">
    <property type="entry name" value="PROTEIN-GLUTAMINE GAMMA-GLUTAMYLTRANSFERASE"/>
    <property type="match status" value="1"/>
</dbReference>
<feature type="transmembrane region" description="Helical" evidence="2">
    <location>
        <begin position="20"/>
        <end position="53"/>
    </location>
</feature>
<dbReference type="Pfam" id="PF11992">
    <property type="entry name" value="TgpA_N"/>
    <property type="match status" value="1"/>
</dbReference>
<protein>
    <submittedName>
        <fullName evidence="4">Uncharacterized conserved protein, DUF58 family, contains vWF domain</fullName>
    </submittedName>
</protein>
<evidence type="ECO:0000256" key="1">
    <source>
        <dbReference type="SAM" id="MobiDB-lite"/>
    </source>
</evidence>
<dbReference type="InterPro" id="IPR021878">
    <property type="entry name" value="TgpA_N"/>
</dbReference>
<feature type="transmembrane region" description="Helical" evidence="2">
    <location>
        <begin position="844"/>
        <end position="865"/>
    </location>
</feature>
<feature type="transmembrane region" description="Helical" evidence="2">
    <location>
        <begin position="438"/>
        <end position="458"/>
    </location>
</feature>
<gene>
    <name evidence="4" type="ORF">SAMN00790413_02712</name>
</gene>
<dbReference type="SMART" id="SM00460">
    <property type="entry name" value="TGc"/>
    <property type="match status" value="1"/>
</dbReference>
<name>A0A1W1VP57_9DEIO</name>
<evidence type="ECO:0000256" key="2">
    <source>
        <dbReference type="SAM" id="Phobius"/>
    </source>
</evidence>
<feature type="transmembrane region" description="Helical" evidence="2">
    <location>
        <begin position="368"/>
        <end position="387"/>
    </location>
</feature>
<evidence type="ECO:0000259" key="3">
    <source>
        <dbReference type="SMART" id="SM00460"/>
    </source>
</evidence>
<feature type="transmembrane region" description="Helical" evidence="2">
    <location>
        <begin position="339"/>
        <end position="356"/>
    </location>
</feature>
<dbReference type="Gene3D" id="3.10.620.30">
    <property type="match status" value="1"/>
</dbReference>
<dbReference type="Pfam" id="PF13559">
    <property type="entry name" value="DUF4129"/>
    <property type="match status" value="1"/>
</dbReference>
<keyword evidence="2" id="KW-0472">Membrane</keyword>
<feature type="region of interest" description="Disordered" evidence="1">
    <location>
        <begin position="168"/>
        <end position="190"/>
    </location>
</feature>
<dbReference type="OrthoDB" id="9804872at2"/>
<evidence type="ECO:0000313" key="4">
    <source>
        <dbReference type="EMBL" id="SMB95137.1"/>
    </source>
</evidence>
<feature type="domain" description="Transglutaminase-like" evidence="3">
    <location>
        <begin position="701"/>
        <end position="772"/>
    </location>
</feature>
<reference evidence="4 5" key="1">
    <citation type="submission" date="2017-04" db="EMBL/GenBank/DDBJ databases">
        <authorList>
            <person name="Afonso C.L."/>
            <person name="Miller P.J."/>
            <person name="Scott M.A."/>
            <person name="Spackman E."/>
            <person name="Goraichik I."/>
            <person name="Dimitrov K.M."/>
            <person name="Suarez D.L."/>
            <person name="Swayne D.E."/>
        </authorList>
    </citation>
    <scope>NUCLEOTIDE SEQUENCE [LARGE SCALE GENOMIC DNA]</scope>
    <source>
        <strain evidence="4 5">KR-140</strain>
    </source>
</reference>
<dbReference type="InterPro" id="IPR038765">
    <property type="entry name" value="Papain-like_cys_pep_sf"/>
</dbReference>
<feature type="transmembrane region" description="Helical" evidence="2">
    <location>
        <begin position="316"/>
        <end position="333"/>
    </location>
</feature>